<evidence type="ECO:0000259" key="9">
    <source>
        <dbReference type="Pfam" id="PF14380"/>
    </source>
</evidence>
<name>A0ABC8SQL2_9AQUA</name>
<dbReference type="Pfam" id="PF13947">
    <property type="entry name" value="GUB_WAK_bind"/>
    <property type="match status" value="1"/>
</dbReference>
<reference evidence="10 11" key="1">
    <citation type="submission" date="2024-02" db="EMBL/GenBank/DDBJ databases">
        <authorList>
            <person name="Vignale AGUSTIN F."/>
            <person name="Sosa J E."/>
            <person name="Modenutti C."/>
        </authorList>
    </citation>
    <scope>NUCLEOTIDE SEQUENCE [LARGE SCALE GENOMIC DNA]</scope>
</reference>
<feature type="domain" description="Wall-associated receptor kinase C-terminal" evidence="9">
    <location>
        <begin position="395"/>
        <end position="443"/>
    </location>
</feature>
<feature type="chain" id="PRO_5044805815" description="non-specific serine/threonine protein kinase" evidence="7">
    <location>
        <begin position="27"/>
        <end position="446"/>
    </location>
</feature>
<accession>A0ABC8SQL2</accession>
<organism evidence="10 11">
    <name type="scientific">Ilex paraguariensis</name>
    <name type="common">yerba mate</name>
    <dbReference type="NCBI Taxonomy" id="185542"/>
    <lineage>
        <taxon>Eukaryota</taxon>
        <taxon>Viridiplantae</taxon>
        <taxon>Streptophyta</taxon>
        <taxon>Embryophyta</taxon>
        <taxon>Tracheophyta</taxon>
        <taxon>Spermatophyta</taxon>
        <taxon>Magnoliopsida</taxon>
        <taxon>eudicotyledons</taxon>
        <taxon>Gunneridae</taxon>
        <taxon>Pentapetalae</taxon>
        <taxon>asterids</taxon>
        <taxon>campanulids</taxon>
        <taxon>Aquifoliales</taxon>
        <taxon>Aquifoliaceae</taxon>
        <taxon>Ilex</taxon>
    </lineage>
</organism>
<feature type="domain" description="Wall-associated receptor kinase C-terminal" evidence="9">
    <location>
        <begin position="230"/>
        <end position="270"/>
    </location>
</feature>
<comment type="catalytic activity">
    <reaction evidence="5">
        <text>L-threonyl-[protein] + ATP = O-phospho-L-threonyl-[protein] + ADP + H(+)</text>
        <dbReference type="Rhea" id="RHEA:46608"/>
        <dbReference type="Rhea" id="RHEA-COMP:11060"/>
        <dbReference type="Rhea" id="RHEA-COMP:11605"/>
        <dbReference type="ChEBI" id="CHEBI:15378"/>
        <dbReference type="ChEBI" id="CHEBI:30013"/>
        <dbReference type="ChEBI" id="CHEBI:30616"/>
        <dbReference type="ChEBI" id="CHEBI:61977"/>
        <dbReference type="ChEBI" id="CHEBI:456216"/>
        <dbReference type="EC" id="2.7.11.1"/>
    </reaction>
</comment>
<comment type="catalytic activity">
    <reaction evidence="6">
        <text>L-seryl-[protein] + ATP = O-phospho-L-seryl-[protein] + ADP + H(+)</text>
        <dbReference type="Rhea" id="RHEA:17989"/>
        <dbReference type="Rhea" id="RHEA-COMP:9863"/>
        <dbReference type="Rhea" id="RHEA-COMP:11604"/>
        <dbReference type="ChEBI" id="CHEBI:15378"/>
        <dbReference type="ChEBI" id="CHEBI:29999"/>
        <dbReference type="ChEBI" id="CHEBI:30616"/>
        <dbReference type="ChEBI" id="CHEBI:83421"/>
        <dbReference type="ChEBI" id="CHEBI:456216"/>
        <dbReference type="EC" id="2.7.11.1"/>
    </reaction>
</comment>
<dbReference type="EC" id="2.7.11.1" evidence="2"/>
<dbReference type="PANTHER" id="PTHR33138">
    <property type="entry name" value="OS01G0690200 PROTEIN"/>
    <property type="match status" value="1"/>
</dbReference>
<evidence type="ECO:0000313" key="11">
    <source>
        <dbReference type="Proteomes" id="UP001642360"/>
    </source>
</evidence>
<evidence type="ECO:0000259" key="8">
    <source>
        <dbReference type="Pfam" id="PF13947"/>
    </source>
</evidence>
<feature type="domain" description="Wall-associated receptor kinase galacturonan-binding" evidence="8">
    <location>
        <begin position="37"/>
        <end position="105"/>
    </location>
</feature>
<comment type="subcellular location">
    <subcellularLocation>
        <location evidence="1">Membrane</location>
        <topology evidence="1">Single-pass membrane protein</topology>
    </subcellularLocation>
</comment>
<evidence type="ECO:0000256" key="7">
    <source>
        <dbReference type="SAM" id="SignalP"/>
    </source>
</evidence>
<evidence type="ECO:0000256" key="4">
    <source>
        <dbReference type="ARBA" id="ARBA00023180"/>
    </source>
</evidence>
<evidence type="ECO:0000256" key="6">
    <source>
        <dbReference type="ARBA" id="ARBA00048679"/>
    </source>
</evidence>
<keyword evidence="4" id="KW-0325">Glycoprotein</keyword>
<sequence length="446" mass="49257">MAKTSLSLISLLPTTLLLLIIPTTKSQNSDSFYYDLCAPFVCGNINFSFPFSSSETFGSRRFDCGLPRFQISCDNITSLPGLELSGRLYRIKDVYTSENLITIVDHQLIGDLRTNSCGSLQNITISTVIDGGPFLRLPSWDTNFSFFKCPHGIELNSSTRVVGNYSCREGNWVYLWEDESWNLTRLVPPRGRPVETPGGCQLVTLPVFRASLSRYGFLNGSGGRGGSGDRQMKLVFEVLSDGFPLEWLTIEDCTTCNQTGGRCGYDSSSGRILIGDLRTNSCGSLQNITISTVIDGGPFLRLPSWDTNFSFFKCPHGIELNSSTRVVGNYSCREGNWVYLWEDESWNLTRLVPPRGRPVETPGGCQLVTLPVFRASLSRYGFLNGSGGRGGSGDRQMKLVFEVLSDGFPLEWLTIEDCTTCNQTGGRCGYDSSSRRIVCFCKGGCK</sequence>
<dbReference type="Proteomes" id="UP001642360">
    <property type="component" value="Unassembled WGS sequence"/>
</dbReference>
<evidence type="ECO:0000256" key="1">
    <source>
        <dbReference type="ARBA" id="ARBA00004167"/>
    </source>
</evidence>
<dbReference type="EMBL" id="CAUOFW020003369">
    <property type="protein sequence ID" value="CAK9159513.1"/>
    <property type="molecule type" value="Genomic_DNA"/>
</dbReference>
<evidence type="ECO:0000313" key="10">
    <source>
        <dbReference type="EMBL" id="CAK9159513.1"/>
    </source>
</evidence>
<evidence type="ECO:0000256" key="3">
    <source>
        <dbReference type="ARBA" id="ARBA00022729"/>
    </source>
</evidence>
<dbReference type="Pfam" id="PF14380">
    <property type="entry name" value="WAK_assoc"/>
    <property type="match status" value="2"/>
</dbReference>
<protein>
    <recommendedName>
        <fullName evidence="2">non-specific serine/threonine protein kinase</fullName>
        <ecNumber evidence="2">2.7.11.1</ecNumber>
    </recommendedName>
</protein>
<dbReference type="GO" id="GO:0016020">
    <property type="term" value="C:membrane"/>
    <property type="evidence" value="ECO:0007669"/>
    <property type="project" value="UniProtKB-SubCell"/>
</dbReference>
<dbReference type="InterPro" id="IPR032872">
    <property type="entry name" value="WAK_assoc_C"/>
</dbReference>
<gene>
    <name evidence="10" type="ORF">ILEXP_LOCUS28207</name>
</gene>
<dbReference type="AlphaFoldDB" id="A0ABC8SQL2"/>
<dbReference type="GO" id="GO:0004674">
    <property type="term" value="F:protein serine/threonine kinase activity"/>
    <property type="evidence" value="ECO:0007669"/>
    <property type="project" value="UniProtKB-EC"/>
</dbReference>
<comment type="caution">
    <text evidence="10">The sequence shown here is derived from an EMBL/GenBank/DDBJ whole genome shotgun (WGS) entry which is preliminary data.</text>
</comment>
<keyword evidence="11" id="KW-1185">Reference proteome</keyword>
<evidence type="ECO:0000256" key="5">
    <source>
        <dbReference type="ARBA" id="ARBA00047899"/>
    </source>
</evidence>
<keyword evidence="3 7" id="KW-0732">Signal</keyword>
<feature type="signal peptide" evidence="7">
    <location>
        <begin position="1"/>
        <end position="26"/>
    </location>
</feature>
<evidence type="ECO:0000256" key="2">
    <source>
        <dbReference type="ARBA" id="ARBA00012513"/>
    </source>
</evidence>
<proteinExistence type="predicted"/>
<dbReference type="InterPro" id="IPR025287">
    <property type="entry name" value="WAK_GUB"/>
</dbReference>
<dbReference type="PANTHER" id="PTHR33138:SF78">
    <property type="entry name" value="WALL-ASSOCIATED RECEPTOR KINASE GALACTURONAN-BINDING DOMAIN-CONTAINING PROTEIN"/>
    <property type="match status" value="1"/>
</dbReference>